<evidence type="ECO:0000259" key="12">
    <source>
        <dbReference type="Pfam" id="PF08544"/>
    </source>
</evidence>
<comment type="catalytic activity">
    <reaction evidence="10">
        <text>4-CDP-2-C-methyl-D-erythritol + ATP = 4-CDP-2-C-methyl-D-erythritol 2-phosphate + ADP + H(+)</text>
        <dbReference type="Rhea" id="RHEA:18437"/>
        <dbReference type="ChEBI" id="CHEBI:15378"/>
        <dbReference type="ChEBI" id="CHEBI:30616"/>
        <dbReference type="ChEBI" id="CHEBI:57823"/>
        <dbReference type="ChEBI" id="CHEBI:57919"/>
        <dbReference type="ChEBI" id="CHEBI:456216"/>
        <dbReference type="EC" id="2.7.1.148"/>
    </reaction>
</comment>
<dbReference type="InterPro" id="IPR013750">
    <property type="entry name" value="GHMP_kinase_C_dom"/>
</dbReference>
<dbReference type="RefSeq" id="WP_057956151.1">
    <property type="nucleotide sequence ID" value="NZ_KQ556910.1"/>
</dbReference>
<feature type="binding site" evidence="10">
    <location>
        <begin position="98"/>
        <end position="108"/>
    </location>
    <ligand>
        <name>ATP</name>
        <dbReference type="ChEBI" id="CHEBI:30616"/>
    </ligand>
</feature>
<organism evidence="13 16">
    <name type="scientific">endosymbiont of Ridgeia piscesae</name>
    <dbReference type="NCBI Taxonomy" id="54398"/>
    <lineage>
        <taxon>Bacteria</taxon>
        <taxon>Pseudomonadati</taxon>
        <taxon>Pseudomonadota</taxon>
        <taxon>Gammaproteobacteria</taxon>
        <taxon>sulfur-oxidizing symbionts</taxon>
    </lineage>
</organism>
<gene>
    <name evidence="10" type="primary">ispE</name>
    <name evidence="13" type="ORF">Ga0074115_12219</name>
    <name evidence="14" type="ORF">Ga0076813_16272</name>
</gene>
<proteinExistence type="inferred from homology"/>
<dbReference type="InterPro" id="IPR036554">
    <property type="entry name" value="GHMP_kinase_C_sf"/>
</dbReference>
<sequence>MSANDSQGLWPAPAKLNLMLRVVGRRADGYHELQTVFQFLDLTDQLHFIPTDDGSIVLHTPLPGVAPEHDLTVRAAHLLQQTSQCRLGAEIHIDKRLPMGGGLGGGSSDAATTLVALNQLWNINLSQQELAQLGLSLGADVPIFIHGHAAWAEGIGETLSDMELNCPWYLIVHPGCHVSTAEVFSAADLTRNSPHIKIADFLGGDRANDCLPVVAKHHPQVADALAWLGEITTARMTGTGACIYGEFNSQAEAESACSRLPERFQGFVARGLNRSPLFDRIDSS</sequence>
<keyword evidence="6 10" id="KW-0418">Kinase</keyword>
<evidence type="ECO:0000256" key="4">
    <source>
        <dbReference type="ARBA" id="ARBA00022679"/>
    </source>
</evidence>
<dbReference type="SUPFAM" id="SSF54211">
    <property type="entry name" value="Ribosomal protein S5 domain 2-like"/>
    <property type="match status" value="1"/>
</dbReference>
<comment type="caution">
    <text evidence="13">The sequence shown here is derived from an EMBL/GenBank/DDBJ whole genome shotgun (WGS) entry which is preliminary data.</text>
</comment>
<dbReference type="GO" id="GO:0050515">
    <property type="term" value="F:4-(cytidine 5'-diphospho)-2-C-methyl-D-erythritol kinase activity"/>
    <property type="evidence" value="ECO:0007669"/>
    <property type="project" value="UniProtKB-UniRule"/>
</dbReference>
<dbReference type="EMBL" id="LDXT01000075">
    <property type="protein sequence ID" value="KRT55660.1"/>
    <property type="molecule type" value="Genomic_DNA"/>
</dbReference>
<evidence type="ECO:0000256" key="1">
    <source>
        <dbReference type="ARBA" id="ARBA00009684"/>
    </source>
</evidence>
<keyword evidence="7 10" id="KW-0067">ATP-binding</keyword>
<dbReference type="AlphaFoldDB" id="A0A0T5YYJ3"/>
<dbReference type="GO" id="GO:0016114">
    <property type="term" value="P:terpenoid biosynthetic process"/>
    <property type="evidence" value="ECO:0007669"/>
    <property type="project" value="UniProtKB-UniRule"/>
</dbReference>
<comment type="pathway">
    <text evidence="10">Isoprenoid biosynthesis; isopentenyl diphosphate biosynthesis via DXP pathway; isopentenyl diphosphate from 1-deoxy-D-xylulose 5-phosphate: step 3/6.</text>
</comment>
<dbReference type="Gene3D" id="3.30.230.10">
    <property type="match status" value="1"/>
</dbReference>
<dbReference type="EMBL" id="LMXI01000067">
    <property type="protein sequence ID" value="KRT59883.1"/>
    <property type="molecule type" value="Genomic_DNA"/>
</dbReference>
<dbReference type="InterPro" id="IPR020568">
    <property type="entry name" value="Ribosomal_Su5_D2-typ_SF"/>
</dbReference>
<dbReference type="UniPathway" id="UPA00056">
    <property type="reaction ID" value="UER00094"/>
</dbReference>
<dbReference type="PANTHER" id="PTHR43527">
    <property type="entry name" value="4-DIPHOSPHOCYTIDYL-2-C-METHYL-D-ERYTHRITOL KINASE, CHLOROPLASTIC"/>
    <property type="match status" value="1"/>
</dbReference>
<feature type="active site" evidence="10">
    <location>
        <position position="15"/>
    </location>
</feature>
<accession>A0A0T5YYJ3</accession>
<dbReference type="InterPro" id="IPR004424">
    <property type="entry name" value="IspE"/>
</dbReference>
<evidence type="ECO:0000313" key="13">
    <source>
        <dbReference type="EMBL" id="KRT55660.1"/>
    </source>
</evidence>
<keyword evidence="4 10" id="KW-0808">Transferase</keyword>
<reference evidence="15 16" key="1">
    <citation type="submission" date="2015-11" db="EMBL/GenBank/DDBJ databases">
        <title>The genome of Candidatus Endoriftia persephone in Ridgeia piscesae and population structure of the North Eastern Pacific vestimentiferan symbionts.</title>
        <authorList>
            <person name="Perez M."/>
            <person name="Juniper K.S."/>
        </authorList>
    </citation>
    <scope>NUCLEOTIDE SEQUENCE [LARGE SCALE GENOMIC DNA]</scope>
    <source>
        <strain evidence="14">Ind10</strain>
        <strain evidence="13">Ind11</strain>
    </source>
</reference>
<evidence type="ECO:0000313" key="14">
    <source>
        <dbReference type="EMBL" id="KRT59883.1"/>
    </source>
</evidence>
<evidence type="ECO:0000256" key="9">
    <source>
        <dbReference type="ARBA" id="ARBA00032554"/>
    </source>
</evidence>
<dbReference type="Pfam" id="PF08544">
    <property type="entry name" value="GHMP_kinases_C"/>
    <property type="match status" value="1"/>
</dbReference>
<evidence type="ECO:0000256" key="6">
    <source>
        <dbReference type="ARBA" id="ARBA00022777"/>
    </source>
</evidence>
<dbReference type="PANTHER" id="PTHR43527:SF2">
    <property type="entry name" value="4-DIPHOSPHOCYTIDYL-2-C-METHYL-D-ERYTHRITOL KINASE, CHLOROPLASTIC"/>
    <property type="match status" value="1"/>
</dbReference>
<keyword evidence="16" id="KW-1185">Reference proteome</keyword>
<dbReference type="SUPFAM" id="SSF55060">
    <property type="entry name" value="GHMP Kinase, C-terminal domain"/>
    <property type="match status" value="1"/>
</dbReference>
<dbReference type="GO" id="GO:0019288">
    <property type="term" value="P:isopentenyl diphosphate biosynthetic process, methylerythritol 4-phosphate pathway"/>
    <property type="evidence" value="ECO:0007669"/>
    <property type="project" value="UniProtKB-UniRule"/>
</dbReference>
<keyword evidence="8 10" id="KW-0414">Isoprene biosynthesis</keyword>
<dbReference type="OrthoDB" id="9809438at2"/>
<dbReference type="Proteomes" id="UP000051276">
    <property type="component" value="Unassembled WGS sequence"/>
</dbReference>
<evidence type="ECO:0000256" key="8">
    <source>
        <dbReference type="ARBA" id="ARBA00023229"/>
    </source>
</evidence>
<dbReference type="HAMAP" id="MF_00061">
    <property type="entry name" value="IspE"/>
    <property type="match status" value="1"/>
</dbReference>
<comment type="similarity">
    <text evidence="1 10">Belongs to the GHMP kinase family. IspE subfamily.</text>
</comment>
<feature type="domain" description="GHMP kinase C-terminal" evidence="12">
    <location>
        <begin position="210"/>
        <end position="264"/>
    </location>
</feature>
<dbReference type="PATRIC" id="fig|54398.3.peg.2354"/>
<dbReference type="EC" id="2.7.1.148" evidence="2 10"/>
<feature type="active site" evidence="10">
    <location>
        <position position="140"/>
    </location>
</feature>
<name>A0A0T5YYJ3_9GAMM</name>
<dbReference type="STRING" id="54398.Ga0074115_12219"/>
<evidence type="ECO:0000256" key="5">
    <source>
        <dbReference type="ARBA" id="ARBA00022741"/>
    </source>
</evidence>
<dbReference type="Proteomes" id="UP000051634">
    <property type="component" value="Unassembled WGS sequence"/>
</dbReference>
<dbReference type="NCBIfam" id="TIGR00154">
    <property type="entry name" value="ispE"/>
    <property type="match status" value="1"/>
</dbReference>
<evidence type="ECO:0000313" key="16">
    <source>
        <dbReference type="Proteomes" id="UP000051634"/>
    </source>
</evidence>
<dbReference type="InterPro" id="IPR014721">
    <property type="entry name" value="Ribsml_uS5_D2-typ_fold_subgr"/>
</dbReference>
<feature type="domain" description="GHMP kinase N-terminal" evidence="11">
    <location>
        <begin position="71"/>
        <end position="147"/>
    </location>
</feature>
<protein>
    <recommendedName>
        <fullName evidence="3 10">4-diphosphocytidyl-2-C-methyl-D-erythritol kinase</fullName>
        <shortName evidence="10">CMK</shortName>
        <ecNumber evidence="2 10">2.7.1.148</ecNumber>
    </recommendedName>
    <alternativeName>
        <fullName evidence="9 10">4-(cytidine-5'-diphospho)-2-C-methyl-D-erythritol kinase</fullName>
    </alternativeName>
</protein>
<evidence type="ECO:0000256" key="2">
    <source>
        <dbReference type="ARBA" id="ARBA00012052"/>
    </source>
</evidence>
<dbReference type="Pfam" id="PF00288">
    <property type="entry name" value="GHMP_kinases_N"/>
    <property type="match status" value="1"/>
</dbReference>
<dbReference type="PIRSF" id="PIRSF010376">
    <property type="entry name" value="IspE"/>
    <property type="match status" value="1"/>
</dbReference>
<dbReference type="Gene3D" id="3.30.70.890">
    <property type="entry name" value="GHMP kinase, C-terminal domain"/>
    <property type="match status" value="1"/>
</dbReference>
<comment type="function">
    <text evidence="10">Catalyzes the phosphorylation of the position 2 hydroxy group of 4-diphosphocytidyl-2C-methyl-D-erythritol.</text>
</comment>
<dbReference type="GO" id="GO:0005524">
    <property type="term" value="F:ATP binding"/>
    <property type="evidence" value="ECO:0007669"/>
    <property type="project" value="UniProtKB-UniRule"/>
</dbReference>
<evidence type="ECO:0000256" key="7">
    <source>
        <dbReference type="ARBA" id="ARBA00022840"/>
    </source>
</evidence>
<evidence type="ECO:0000313" key="15">
    <source>
        <dbReference type="Proteomes" id="UP000051276"/>
    </source>
</evidence>
<evidence type="ECO:0000259" key="11">
    <source>
        <dbReference type="Pfam" id="PF00288"/>
    </source>
</evidence>
<keyword evidence="5 10" id="KW-0547">Nucleotide-binding</keyword>
<evidence type="ECO:0000256" key="10">
    <source>
        <dbReference type="HAMAP-Rule" id="MF_00061"/>
    </source>
</evidence>
<evidence type="ECO:0000256" key="3">
    <source>
        <dbReference type="ARBA" id="ARBA00017473"/>
    </source>
</evidence>
<dbReference type="InterPro" id="IPR006204">
    <property type="entry name" value="GHMP_kinase_N_dom"/>
</dbReference>